<feature type="transmembrane region" description="Helical" evidence="1">
    <location>
        <begin position="121"/>
        <end position="139"/>
    </location>
</feature>
<dbReference type="AlphaFoldDB" id="A0A0Z8MAQ4"/>
<feature type="transmembrane region" description="Helical" evidence="1">
    <location>
        <begin position="62"/>
        <end position="82"/>
    </location>
</feature>
<dbReference type="PANTHER" id="PTHR34989">
    <property type="entry name" value="PROTEIN HDED"/>
    <property type="match status" value="1"/>
</dbReference>
<evidence type="ECO:0000313" key="3">
    <source>
        <dbReference type="EMBL" id="NQP84021.1"/>
    </source>
</evidence>
<feature type="transmembrane region" description="Helical" evidence="1">
    <location>
        <begin position="145"/>
        <end position="167"/>
    </location>
</feature>
<keyword evidence="1" id="KW-0472">Membrane</keyword>
<name>A0A0Z8MAQ4_STRSU</name>
<organism evidence="2 4">
    <name type="scientific">Streptococcus suis</name>
    <dbReference type="NCBI Taxonomy" id="1307"/>
    <lineage>
        <taxon>Bacteria</taxon>
        <taxon>Bacillati</taxon>
        <taxon>Bacillota</taxon>
        <taxon>Bacilli</taxon>
        <taxon>Lactobacillales</taxon>
        <taxon>Streptococcaceae</taxon>
        <taxon>Streptococcus</taxon>
    </lineage>
</organism>
<reference evidence="2 4" key="1">
    <citation type="submission" date="2016-02" db="EMBL/GenBank/DDBJ databases">
        <authorList>
            <consortium name="Pathogen Informatics"/>
        </authorList>
    </citation>
    <scope>NUCLEOTIDE SEQUENCE [LARGE SCALE GENOMIC DNA]</scope>
    <source>
        <strain evidence="2 4">LSS95</strain>
    </source>
</reference>
<dbReference type="Pfam" id="PF03729">
    <property type="entry name" value="DUF308"/>
    <property type="match status" value="2"/>
</dbReference>
<evidence type="ECO:0000313" key="4">
    <source>
        <dbReference type="Proteomes" id="UP000069831"/>
    </source>
</evidence>
<keyword evidence="1" id="KW-1133">Transmembrane helix</keyword>
<reference evidence="3" key="2">
    <citation type="submission" date="2020-05" db="EMBL/GenBank/DDBJ databases">
        <title>Linking phenotype, genotype and ecology: antimicrobial resistance in the zoonotic pathogen Streptococcus suis.</title>
        <authorList>
            <person name="Hadjirin N.F."/>
            <person name="Miller E.L."/>
            <person name="Murray G.R."/>
            <person name="Yen P.L.K."/>
            <person name="Phuc H.D."/>
            <person name="Wileman T.M."/>
            <person name="Hernandez-Garcia J."/>
            <person name="Williamson S.M."/>
            <person name="Parkhill J."/>
            <person name="Maskell D.J."/>
            <person name="Zhou R."/>
            <person name="Fittipaldi N."/>
            <person name="Gottschalk M."/>
            <person name="Tucker A.D.W."/>
            <person name="Hoa N.T."/>
            <person name="Welch J."/>
            <person name="Weinert L.A."/>
        </authorList>
    </citation>
    <scope>NUCLEOTIDE SEQUENCE</scope>
    <source>
        <strain evidence="3">TMW_SS111</strain>
    </source>
</reference>
<gene>
    <name evidence="2" type="ORF">ERS132457_01774</name>
    <name evidence="3" type="ORF">HO898_09900</name>
</gene>
<dbReference type="GO" id="GO:0005886">
    <property type="term" value="C:plasma membrane"/>
    <property type="evidence" value="ECO:0007669"/>
    <property type="project" value="TreeGrafter"/>
</dbReference>
<sequence length="170" mass="18756">MSKNWKWLLLLAGIFSVFAGFQMLANPAISLASMTFLFALVFAVQGISEIVNYLKAEEKHGWNLFGGIVTLILALALFSGSFIEMVTFVPFIISFWALTNGITKTIVGFKVRKTDKSVGTPLVWLGILGIIAGLIMMAHPLMTGFLISYTIAFVFIYQGVVAVVQFFKMK</sequence>
<dbReference type="EMBL" id="FIIR01000024">
    <property type="protein sequence ID" value="CYW05558.1"/>
    <property type="molecule type" value="Genomic_DNA"/>
</dbReference>
<dbReference type="RefSeq" id="WP_024399794.1">
    <property type="nucleotide sequence ID" value="NZ_CEEK01000004.1"/>
</dbReference>
<dbReference type="InterPro" id="IPR052712">
    <property type="entry name" value="Acid_resist_chaperone_HdeD"/>
</dbReference>
<proteinExistence type="predicted"/>
<feature type="transmembrane region" description="Helical" evidence="1">
    <location>
        <begin position="88"/>
        <end position="109"/>
    </location>
</feature>
<keyword evidence="1" id="KW-0812">Transmembrane</keyword>
<dbReference type="PANTHER" id="PTHR34989:SF1">
    <property type="entry name" value="PROTEIN HDED"/>
    <property type="match status" value="1"/>
</dbReference>
<dbReference type="EMBL" id="JABLKP010000017">
    <property type="protein sequence ID" value="NQP84021.1"/>
    <property type="molecule type" value="Genomic_DNA"/>
</dbReference>
<dbReference type="Proteomes" id="UP000069831">
    <property type="component" value="Unassembled WGS sequence"/>
</dbReference>
<feature type="transmembrane region" description="Helical" evidence="1">
    <location>
        <begin position="29"/>
        <end position="50"/>
    </location>
</feature>
<evidence type="ECO:0000256" key="1">
    <source>
        <dbReference type="SAM" id="Phobius"/>
    </source>
</evidence>
<protein>
    <submittedName>
        <fullName evidence="2">Acid-resistance membrane protein</fullName>
    </submittedName>
</protein>
<accession>A0A0Z8MAQ4</accession>
<evidence type="ECO:0000313" key="2">
    <source>
        <dbReference type="EMBL" id="CYW05558.1"/>
    </source>
</evidence>
<dbReference type="Proteomes" id="UP000748881">
    <property type="component" value="Unassembled WGS sequence"/>
</dbReference>
<dbReference type="InterPro" id="IPR005325">
    <property type="entry name" value="DUF308_memb"/>
</dbReference>